<dbReference type="InterPro" id="IPR006094">
    <property type="entry name" value="Oxid_FAD_bind_N"/>
</dbReference>
<proteinExistence type="predicted"/>
<gene>
    <name evidence="5" type="ORF">BQ4739_LOCUS8360</name>
</gene>
<dbReference type="UniPathway" id="UPA00132"/>
<accession>A0A383VTE1</accession>
<evidence type="ECO:0000259" key="4">
    <source>
        <dbReference type="PROSITE" id="PS51387"/>
    </source>
</evidence>
<sequence>MVAVAAANNQAQTCNTPNGLATAPKALYVDVPQEQEAPDAPAHQPRLLCAAANSSQEWSCSNWAGTVSWAPSSVVVPASEAELAAFLQASAAAAAASGVPRPPMKVVGFAHSWAGLYTPANASDGTPGITLALHKLSGITKVTDTHVEVLAGTSFAQLFQDLAALNLTLAWPPGGIQGLTVGGAVSVGFHGSQMSVGGVSSVVQSLRLLDTSGNTHDLDDSSNPDAMRAARMALGMCGIITRVQLPVSSEFHLRRRRWRVDDSDAFLDYQLPQLKQQYDRFHWYLHPETATSWPMYWEPATAAESAAEGRSCRTAAEQWEDAQEKEFGVDGLPLIMRWDNCSDISSRSLTHAIDMEQQPLWNGEYYVALDDAGEAAATRAILEGFQAVAESRGLSKPSTHLWLHVRYVGGDTSSLLNPCYGSATCAAFELGLVAPAMDAELPPWDEWAAYFGAMEKVLRGYNGRPHHAKYYTAEVPSQPGFGLPVEQFRRECARFDPQRLLRNERFDAVFLAGTGAQQA</sequence>
<reference evidence="5 6" key="1">
    <citation type="submission" date="2016-10" db="EMBL/GenBank/DDBJ databases">
        <authorList>
            <person name="Cai Z."/>
        </authorList>
    </citation>
    <scope>NUCLEOTIDE SEQUENCE [LARGE SCALE GENOMIC DNA]</scope>
</reference>
<protein>
    <recommendedName>
        <fullName evidence="4">FAD-binding PCMH-type domain-containing protein</fullName>
    </recommendedName>
</protein>
<evidence type="ECO:0000313" key="6">
    <source>
        <dbReference type="Proteomes" id="UP000256970"/>
    </source>
</evidence>
<keyword evidence="6" id="KW-1185">Reference proteome</keyword>
<dbReference type="Gene3D" id="3.30.465.10">
    <property type="match status" value="1"/>
</dbReference>
<dbReference type="EMBL" id="FNXT01000832">
    <property type="protein sequence ID" value="SZX68034.1"/>
    <property type="molecule type" value="Genomic_DNA"/>
</dbReference>
<dbReference type="GO" id="GO:0071949">
    <property type="term" value="F:FAD binding"/>
    <property type="evidence" value="ECO:0007669"/>
    <property type="project" value="InterPro"/>
</dbReference>
<evidence type="ECO:0000313" key="5">
    <source>
        <dbReference type="EMBL" id="SZX68034.1"/>
    </source>
</evidence>
<comment type="cofactor">
    <cofactor evidence="1">
        <name>FAD</name>
        <dbReference type="ChEBI" id="CHEBI:57692"/>
    </cofactor>
</comment>
<dbReference type="PANTHER" id="PTHR43762">
    <property type="entry name" value="L-GULONOLACTONE OXIDASE"/>
    <property type="match status" value="1"/>
</dbReference>
<dbReference type="Proteomes" id="UP000256970">
    <property type="component" value="Unassembled WGS sequence"/>
</dbReference>
<dbReference type="GO" id="GO:0019853">
    <property type="term" value="P:L-ascorbic acid biosynthetic process"/>
    <property type="evidence" value="ECO:0007669"/>
    <property type="project" value="UniProtKB-UniPathway"/>
</dbReference>
<dbReference type="InterPro" id="IPR016166">
    <property type="entry name" value="FAD-bd_PCMH"/>
</dbReference>
<feature type="domain" description="FAD-binding PCMH-type" evidence="4">
    <location>
        <begin position="67"/>
        <end position="250"/>
    </location>
</feature>
<organism evidence="5 6">
    <name type="scientific">Tetradesmus obliquus</name>
    <name type="common">Green alga</name>
    <name type="synonym">Acutodesmus obliquus</name>
    <dbReference type="NCBI Taxonomy" id="3088"/>
    <lineage>
        <taxon>Eukaryota</taxon>
        <taxon>Viridiplantae</taxon>
        <taxon>Chlorophyta</taxon>
        <taxon>core chlorophytes</taxon>
        <taxon>Chlorophyceae</taxon>
        <taxon>CS clade</taxon>
        <taxon>Sphaeropleales</taxon>
        <taxon>Scenedesmaceae</taxon>
        <taxon>Tetradesmus</taxon>
    </lineage>
</organism>
<comment type="pathway">
    <text evidence="2">Cofactor biosynthesis; L-ascorbate biosynthesis.</text>
</comment>
<dbReference type="GO" id="GO:0016020">
    <property type="term" value="C:membrane"/>
    <property type="evidence" value="ECO:0007669"/>
    <property type="project" value="InterPro"/>
</dbReference>
<evidence type="ECO:0000256" key="2">
    <source>
        <dbReference type="ARBA" id="ARBA00005147"/>
    </source>
</evidence>
<dbReference type="Pfam" id="PF04030">
    <property type="entry name" value="ALO"/>
    <property type="match status" value="1"/>
</dbReference>
<evidence type="ECO:0000256" key="3">
    <source>
        <dbReference type="ARBA" id="ARBA00023002"/>
    </source>
</evidence>
<dbReference type="SUPFAM" id="SSF56176">
    <property type="entry name" value="FAD-binding/transporter-associated domain-like"/>
    <property type="match status" value="1"/>
</dbReference>
<evidence type="ECO:0000256" key="1">
    <source>
        <dbReference type="ARBA" id="ARBA00001974"/>
    </source>
</evidence>
<dbReference type="Pfam" id="PF01565">
    <property type="entry name" value="FAD_binding_4"/>
    <property type="match status" value="1"/>
</dbReference>
<dbReference type="Gene3D" id="3.30.70.2520">
    <property type="match status" value="1"/>
</dbReference>
<dbReference type="GO" id="GO:0003885">
    <property type="term" value="F:D-arabinono-1,4-lactone oxidase activity"/>
    <property type="evidence" value="ECO:0007669"/>
    <property type="project" value="InterPro"/>
</dbReference>
<dbReference type="InterPro" id="IPR010031">
    <property type="entry name" value="FAD_lactone_oxidase-like"/>
</dbReference>
<dbReference type="AlphaFoldDB" id="A0A383VTE1"/>
<dbReference type="PANTHER" id="PTHR43762:SF1">
    <property type="entry name" value="D-ARABINONO-1,4-LACTONE OXIDASE"/>
    <property type="match status" value="1"/>
</dbReference>
<dbReference type="InterPro" id="IPR007173">
    <property type="entry name" value="ALO_C"/>
</dbReference>
<dbReference type="InterPro" id="IPR016169">
    <property type="entry name" value="FAD-bd_PCMH_sub2"/>
</dbReference>
<dbReference type="PROSITE" id="PS51387">
    <property type="entry name" value="FAD_PCMH"/>
    <property type="match status" value="1"/>
</dbReference>
<keyword evidence="3" id="KW-0560">Oxidoreductase</keyword>
<dbReference type="InterPro" id="IPR016167">
    <property type="entry name" value="FAD-bd_PCMH_sub1"/>
</dbReference>
<dbReference type="InterPro" id="IPR036318">
    <property type="entry name" value="FAD-bd_PCMH-like_sf"/>
</dbReference>
<dbReference type="Gene3D" id="3.30.43.10">
    <property type="entry name" value="Uridine Diphospho-n-acetylenolpyruvylglucosamine Reductase, domain 2"/>
    <property type="match status" value="1"/>
</dbReference>
<name>A0A383VTE1_TETOB</name>
<dbReference type="STRING" id="3088.A0A383VTE1"/>